<feature type="non-terminal residue" evidence="13">
    <location>
        <position position="1"/>
    </location>
</feature>
<keyword evidence="2" id="KW-1003">Cell membrane</keyword>
<dbReference type="InterPro" id="IPR036259">
    <property type="entry name" value="MFS_trans_sf"/>
</dbReference>
<evidence type="ECO:0000256" key="7">
    <source>
        <dbReference type="ARBA" id="ARBA00024348"/>
    </source>
</evidence>
<dbReference type="InterPro" id="IPR044775">
    <property type="entry name" value="MFS_ERD6/Tret1-like"/>
</dbReference>
<keyword evidence="4 10" id="KW-1133">Transmembrane helix</keyword>
<feature type="transmembrane region" description="Helical" evidence="10">
    <location>
        <begin position="459"/>
        <end position="478"/>
    </location>
</feature>
<feature type="transmembrane region" description="Helical" evidence="10">
    <location>
        <begin position="312"/>
        <end position="331"/>
    </location>
</feature>
<evidence type="ECO:0000256" key="1">
    <source>
        <dbReference type="ARBA" id="ARBA00004651"/>
    </source>
</evidence>
<feature type="domain" description="Major facilitator superfamily (MFS) profile" evidence="12">
    <location>
        <begin position="185"/>
        <end position="611"/>
    </location>
</feature>
<comment type="caution">
    <text evidence="13">The sequence shown here is derived from an EMBL/GenBank/DDBJ whole genome shotgun (WGS) entry which is preliminary data.</text>
</comment>
<evidence type="ECO:0000256" key="4">
    <source>
        <dbReference type="ARBA" id="ARBA00022989"/>
    </source>
</evidence>
<feature type="signal peptide" evidence="11">
    <location>
        <begin position="1"/>
        <end position="19"/>
    </location>
</feature>
<dbReference type="Proteomes" id="UP000235965">
    <property type="component" value="Unassembled WGS sequence"/>
</dbReference>
<evidence type="ECO:0000256" key="8">
    <source>
        <dbReference type="RuleBase" id="RU003346"/>
    </source>
</evidence>
<keyword evidence="5 10" id="KW-0472">Membrane</keyword>
<dbReference type="NCBIfam" id="TIGR00879">
    <property type="entry name" value="SP"/>
    <property type="match status" value="1"/>
</dbReference>
<dbReference type="PANTHER" id="PTHR48021">
    <property type="match status" value="1"/>
</dbReference>
<dbReference type="GO" id="GO:0005886">
    <property type="term" value="C:plasma membrane"/>
    <property type="evidence" value="ECO:0007669"/>
    <property type="project" value="UniProtKB-SubCell"/>
</dbReference>
<dbReference type="FunFam" id="1.20.1250.20:FF:000055">
    <property type="entry name" value="Facilitated trehalose transporter Tret1-2 homolog"/>
    <property type="match status" value="1"/>
</dbReference>
<feature type="transmembrane region" description="Helical" evidence="10">
    <location>
        <begin position="421"/>
        <end position="447"/>
    </location>
</feature>
<evidence type="ECO:0000256" key="10">
    <source>
        <dbReference type="SAM" id="Phobius"/>
    </source>
</evidence>
<accession>A0A2J7QIF2</accession>
<feature type="region of interest" description="Disordered" evidence="9">
    <location>
        <begin position="34"/>
        <end position="55"/>
    </location>
</feature>
<dbReference type="PROSITE" id="PS50850">
    <property type="entry name" value="MFS"/>
    <property type="match status" value="1"/>
</dbReference>
<feature type="transmembrane region" description="Helical" evidence="10">
    <location>
        <begin position="519"/>
        <end position="543"/>
    </location>
</feature>
<dbReference type="InterPro" id="IPR005828">
    <property type="entry name" value="MFS_sugar_transport-like"/>
</dbReference>
<feature type="transmembrane region" description="Helical" evidence="10">
    <location>
        <begin position="225"/>
        <end position="246"/>
    </location>
</feature>
<evidence type="ECO:0000256" key="9">
    <source>
        <dbReference type="SAM" id="MobiDB-lite"/>
    </source>
</evidence>
<evidence type="ECO:0000256" key="2">
    <source>
        <dbReference type="ARBA" id="ARBA00022475"/>
    </source>
</evidence>
<sequence>VLWSVLLIVVRVYINKIGPSEWLVSQDSSVSGGASEASEVGTYQNDDSFTSSEDSLLGRHRNRTTISASSSTSTFITGSTGSSIVNIHKHHDYNKCHDRRMSVTKQKELNLLITAPQVPELSTGDDSLKNKVTVEEPSIQDNHVCEIKPQPQPQPQPEHRCSSKNNLGQSAAPQVQIHWGPQVMAALSVSLGSMVVGFASAYTSPALVSMAEPNSTVQPDLQQKSWIGSLMPLSALLGGIAGGPLIETIGRKTTILATALPFIVSWLLIALAVNVPMLYAGRVVAGFCVGIVSLCFPVYLGETLQPEVRGMLGLLPTAFGNVGILLCYSAGKYLNWSMLATLGACIPVPFLVCMLFIPETPRWYFSKAKGKCAMKSLQWLRGKDADISQELKEIENINNESLKSPSGSSFELFNKSNLKPLLISLGLMFFQQMSGINAVVFYTVMIFKAAGSTLDGNTSTIIVGVVNFGSTFLATILIDRFGRKVLLYISSVAMIISLAVLGTFFYLKDHTDTNVTPYGWLPLVSFVIYVIGFSFGFGPIPWLMMGEILPAKIRGSAASIVTGFNWTCTFVVTKTFTDLITGLGSAITFWMFGGICLAGLFFVIFWVPETQGKSLEDIEKKLTGQVRRMSSIANLRPLPMAV</sequence>
<dbReference type="SUPFAM" id="SSF103473">
    <property type="entry name" value="MFS general substrate transporter"/>
    <property type="match status" value="1"/>
</dbReference>
<comment type="subcellular location">
    <subcellularLocation>
        <location evidence="1">Cell membrane</location>
        <topology evidence="1">Multi-pass membrane protein</topology>
    </subcellularLocation>
</comment>
<evidence type="ECO:0000256" key="11">
    <source>
        <dbReference type="SAM" id="SignalP"/>
    </source>
</evidence>
<dbReference type="Pfam" id="PF00083">
    <property type="entry name" value="Sugar_tr"/>
    <property type="match status" value="1"/>
</dbReference>
<dbReference type="InterPro" id="IPR005829">
    <property type="entry name" value="Sugar_transporter_CS"/>
</dbReference>
<feature type="chain" id="PRO_5014428218" evidence="11">
    <location>
        <begin position="20"/>
        <end position="642"/>
    </location>
</feature>
<comment type="similarity">
    <text evidence="7">Belongs to the major facilitator superfamily. Sugar transporter (TC 2.A.1.1) family. Trehalose transporter subfamily.</text>
</comment>
<feature type="transmembrane region" description="Helical" evidence="10">
    <location>
        <begin position="337"/>
        <end position="357"/>
    </location>
</feature>
<protein>
    <submittedName>
        <fullName evidence="13">Facilitated trehalose transporter Tret1</fullName>
    </submittedName>
</protein>
<feature type="transmembrane region" description="Helical" evidence="10">
    <location>
        <begin position="279"/>
        <end position="300"/>
    </location>
</feature>
<evidence type="ECO:0000256" key="5">
    <source>
        <dbReference type="ARBA" id="ARBA00023136"/>
    </source>
</evidence>
<feature type="compositionally biased region" description="Polar residues" evidence="9">
    <location>
        <begin position="42"/>
        <end position="54"/>
    </location>
</feature>
<keyword evidence="14" id="KW-1185">Reference proteome</keyword>
<dbReference type="PANTHER" id="PTHR48021:SF96">
    <property type="entry name" value="FACILITATED TREHALOSE TRANSPORTER TRET1-1-RELATED"/>
    <property type="match status" value="1"/>
</dbReference>
<evidence type="ECO:0000256" key="6">
    <source>
        <dbReference type="ARBA" id="ARBA00023180"/>
    </source>
</evidence>
<dbReference type="AlphaFoldDB" id="A0A2J7QIF2"/>
<proteinExistence type="inferred from homology"/>
<feature type="transmembrane region" description="Helical" evidence="10">
    <location>
        <begin position="485"/>
        <end position="507"/>
    </location>
</feature>
<dbReference type="EMBL" id="NEVH01013595">
    <property type="protein sequence ID" value="PNF28368.1"/>
    <property type="molecule type" value="Genomic_DNA"/>
</dbReference>
<dbReference type="OrthoDB" id="6339427at2759"/>
<feature type="region of interest" description="Disordered" evidence="9">
    <location>
        <begin position="139"/>
        <end position="167"/>
    </location>
</feature>
<dbReference type="GO" id="GO:0051119">
    <property type="term" value="F:sugar transmembrane transporter activity"/>
    <property type="evidence" value="ECO:0007669"/>
    <property type="project" value="InterPro"/>
</dbReference>
<evidence type="ECO:0000313" key="14">
    <source>
        <dbReference type="Proteomes" id="UP000235965"/>
    </source>
</evidence>
<dbReference type="PRINTS" id="PR00171">
    <property type="entry name" value="SUGRTRNSPORT"/>
</dbReference>
<name>A0A2J7QIF2_9NEOP</name>
<gene>
    <name evidence="13" type="primary">Tret1_8</name>
    <name evidence="13" type="ORF">B7P43_G17065</name>
</gene>
<organism evidence="13 14">
    <name type="scientific">Cryptotermes secundus</name>
    <dbReference type="NCBI Taxonomy" id="105785"/>
    <lineage>
        <taxon>Eukaryota</taxon>
        <taxon>Metazoa</taxon>
        <taxon>Ecdysozoa</taxon>
        <taxon>Arthropoda</taxon>
        <taxon>Hexapoda</taxon>
        <taxon>Insecta</taxon>
        <taxon>Pterygota</taxon>
        <taxon>Neoptera</taxon>
        <taxon>Polyneoptera</taxon>
        <taxon>Dictyoptera</taxon>
        <taxon>Blattodea</taxon>
        <taxon>Blattoidea</taxon>
        <taxon>Termitoidae</taxon>
        <taxon>Kalotermitidae</taxon>
        <taxon>Cryptotermitinae</taxon>
        <taxon>Cryptotermes</taxon>
    </lineage>
</organism>
<dbReference type="CDD" id="cd17358">
    <property type="entry name" value="MFS_GLUT6_8_Class3_like"/>
    <property type="match status" value="1"/>
</dbReference>
<keyword evidence="11" id="KW-0732">Signal</keyword>
<evidence type="ECO:0000313" key="13">
    <source>
        <dbReference type="EMBL" id="PNF28368.1"/>
    </source>
</evidence>
<evidence type="ECO:0000259" key="12">
    <source>
        <dbReference type="PROSITE" id="PS50850"/>
    </source>
</evidence>
<feature type="transmembrane region" description="Helical" evidence="10">
    <location>
        <begin position="253"/>
        <end position="273"/>
    </location>
</feature>
<dbReference type="Gene3D" id="1.20.1250.20">
    <property type="entry name" value="MFS general substrate transporter like domains"/>
    <property type="match status" value="1"/>
</dbReference>
<dbReference type="InterPro" id="IPR050549">
    <property type="entry name" value="MFS_Trehalose_Transporter"/>
</dbReference>
<keyword evidence="6" id="KW-0325">Glycoprotein</keyword>
<reference evidence="13 14" key="1">
    <citation type="submission" date="2017-12" db="EMBL/GenBank/DDBJ databases">
        <title>Hemimetabolous genomes reveal molecular basis of termite eusociality.</title>
        <authorList>
            <person name="Harrison M.C."/>
            <person name="Jongepier E."/>
            <person name="Robertson H.M."/>
            <person name="Arning N."/>
            <person name="Bitard-Feildel T."/>
            <person name="Chao H."/>
            <person name="Childers C.P."/>
            <person name="Dinh H."/>
            <person name="Doddapaneni H."/>
            <person name="Dugan S."/>
            <person name="Gowin J."/>
            <person name="Greiner C."/>
            <person name="Han Y."/>
            <person name="Hu H."/>
            <person name="Hughes D.S.T."/>
            <person name="Huylmans A.-K."/>
            <person name="Kemena C."/>
            <person name="Kremer L.P.M."/>
            <person name="Lee S.L."/>
            <person name="Lopez-Ezquerra A."/>
            <person name="Mallet L."/>
            <person name="Monroy-Kuhn J.M."/>
            <person name="Moser A."/>
            <person name="Murali S.C."/>
            <person name="Muzny D.M."/>
            <person name="Otani S."/>
            <person name="Piulachs M.-D."/>
            <person name="Poelchau M."/>
            <person name="Qu J."/>
            <person name="Schaub F."/>
            <person name="Wada-Katsumata A."/>
            <person name="Worley K.C."/>
            <person name="Xie Q."/>
            <person name="Ylla G."/>
            <person name="Poulsen M."/>
            <person name="Gibbs R.A."/>
            <person name="Schal C."/>
            <person name="Richards S."/>
            <person name="Belles X."/>
            <person name="Korb J."/>
            <person name="Bornberg-Bauer E."/>
        </authorList>
    </citation>
    <scope>NUCLEOTIDE SEQUENCE [LARGE SCALE GENOMIC DNA]</scope>
    <source>
        <tissue evidence="13">Whole body</tissue>
    </source>
</reference>
<dbReference type="InterPro" id="IPR020846">
    <property type="entry name" value="MFS_dom"/>
</dbReference>
<feature type="transmembrane region" description="Helical" evidence="10">
    <location>
        <begin position="555"/>
        <end position="573"/>
    </location>
</feature>
<keyword evidence="3 10" id="KW-0812">Transmembrane</keyword>
<feature type="transmembrane region" description="Helical" evidence="10">
    <location>
        <begin position="183"/>
        <end position="205"/>
    </location>
</feature>
<evidence type="ECO:0000256" key="3">
    <source>
        <dbReference type="ARBA" id="ARBA00022692"/>
    </source>
</evidence>
<dbReference type="PROSITE" id="PS00217">
    <property type="entry name" value="SUGAR_TRANSPORT_2"/>
    <property type="match status" value="1"/>
</dbReference>
<dbReference type="InterPro" id="IPR003663">
    <property type="entry name" value="Sugar/inositol_transpt"/>
</dbReference>
<feature type="transmembrane region" description="Helical" evidence="10">
    <location>
        <begin position="579"/>
        <end position="607"/>
    </location>
</feature>
<keyword evidence="8" id="KW-0813">Transport</keyword>